<dbReference type="Pfam" id="PF12833">
    <property type="entry name" value="HTH_18"/>
    <property type="match status" value="1"/>
</dbReference>
<protein>
    <recommendedName>
        <fullName evidence="4">HTH araC/xylS-type domain-containing protein</fullName>
    </recommendedName>
</protein>
<dbReference type="PROSITE" id="PS01124">
    <property type="entry name" value="HTH_ARAC_FAMILY_2"/>
    <property type="match status" value="1"/>
</dbReference>
<keyword evidence="1" id="KW-0805">Transcription regulation</keyword>
<sequence length="280" mass="32715">MNSNEKLKIFFAGENLERFTPQTKILNDQYQIFIEDGNRCLGSALPIRDLFLIIFQKKTFKDFCVNCIRRVKGFLPQTVIVVLCESISKTTMCNLFRFGVRDVLECSFDKEINLNEAITKVNFIFSNRPKNRERRSNFLTLKHIKEFPSITEPLPDDKRIERAKAYIEKHYNCPLALEHVANIACMSKYHFCRTFKKFDGISFKEYVNVVRIEKAKDLLNKTGLSVSEIAFEVGFQSLSYFNTLFKSRLNVPPGSFRKRAIKLILSSFFLYNSELMQLLF</sequence>
<comment type="caution">
    <text evidence="5">The sequence shown here is derived from an EMBL/GenBank/DDBJ whole genome shotgun (WGS) entry which is preliminary data.</text>
</comment>
<dbReference type="InterPro" id="IPR020449">
    <property type="entry name" value="Tscrpt_reg_AraC-type_HTH"/>
</dbReference>
<dbReference type="SUPFAM" id="SSF46689">
    <property type="entry name" value="Homeodomain-like"/>
    <property type="match status" value="2"/>
</dbReference>
<keyword evidence="2" id="KW-0238">DNA-binding</keyword>
<dbReference type="InterPro" id="IPR018060">
    <property type="entry name" value="HTH_AraC"/>
</dbReference>
<dbReference type="InterPro" id="IPR009057">
    <property type="entry name" value="Homeodomain-like_sf"/>
</dbReference>
<feature type="domain" description="HTH araC/xylS-type" evidence="4">
    <location>
        <begin position="161"/>
        <end position="259"/>
    </location>
</feature>
<dbReference type="EMBL" id="MGDF01000120">
    <property type="protein sequence ID" value="OGL44873.1"/>
    <property type="molecule type" value="Genomic_DNA"/>
</dbReference>
<dbReference type="GO" id="GO:0003700">
    <property type="term" value="F:DNA-binding transcription factor activity"/>
    <property type="evidence" value="ECO:0007669"/>
    <property type="project" value="InterPro"/>
</dbReference>
<dbReference type="PANTHER" id="PTHR43280">
    <property type="entry name" value="ARAC-FAMILY TRANSCRIPTIONAL REGULATOR"/>
    <property type="match status" value="1"/>
</dbReference>
<dbReference type="PROSITE" id="PS00041">
    <property type="entry name" value="HTH_ARAC_FAMILY_1"/>
    <property type="match status" value="1"/>
</dbReference>
<name>A0A1F7RTK7_9BACT</name>
<evidence type="ECO:0000256" key="2">
    <source>
        <dbReference type="ARBA" id="ARBA00023125"/>
    </source>
</evidence>
<dbReference type="PANTHER" id="PTHR43280:SF28">
    <property type="entry name" value="HTH-TYPE TRANSCRIPTIONAL ACTIVATOR RHAS"/>
    <property type="match status" value="1"/>
</dbReference>
<dbReference type="InterPro" id="IPR018062">
    <property type="entry name" value="HTH_AraC-typ_CS"/>
</dbReference>
<accession>A0A1F7RTK7</accession>
<evidence type="ECO:0000259" key="4">
    <source>
        <dbReference type="PROSITE" id="PS01124"/>
    </source>
</evidence>
<dbReference type="Gene3D" id="1.10.10.60">
    <property type="entry name" value="Homeodomain-like"/>
    <property type="match status" value="2"/>
</dbReference>
<evidence type="ECO:0000313" key="6">
    <source>
        <dbReference type="Proteomes" id="UP000178435"/>
    </source>
</evidence>
<gene>
    <name evidence="5" type="ORF">A2149_06695</name>
</gene>
<dbReference type="AlphaFoldDB" id="A0A1F7RTK7"/>
<reference evidence="5 6" key="1">
    <citation type="journal article" date="2016" name="Nat. Commun.">
        <title>Thousands of microbial genomes shed light on interconnected biogeochemical processes in an aquifer system.</title>
        <authorList>
            <person name="Anantharaman K."/>
            <person name="Brown C.T."/>
            <person name="Hug L.A."/>
            <person name="Sharon I."/>
            <person name="Castelle C.J."/>
            <person name="Probst A.J."/>
            <person name="Thomas B.C."/>
            <person name="Singh A."/>
            <person name="Wilkins M.J."/>
            <person name="Karaoz U."/>
            <person name="Brodie E.L."/>
            <person name="Williams K.H."/>
            <person name="Hubbard S.S."/>
            <person name="Banfield J.F."/>
        </authorList>
    </citation>
    <scope>NUCLEOTIDE SEQUENCE [LARGE SCALE GENOMIC DNA]</scope>
</reference>
<dbReference type="GO" id="GO:0043565">
    <property type="term" value="F:sequence-specific DNA binding"/>
    <property type="evidence" value="ECO:0007669"/>
    <property type="project" value="InterPro"/>
</dbReference>
<proteinExistence type="predicted"/>
<evidence type="ECO:0000256" key="1">
    <source>
        <dbReference type="ARBA" id="ARBA00023015"/>
    </source>
</evidence>
<dbReference type="SMART" id="SM00342">
    <property type="entry name" value="HTH_ARAC"/>
    <property type="match status" value="1"/>
</dbReference>
<organism evidence="5 6">
    <name type="scientific">Candidatus Schekmanbacteria bacterium RBG_16_38_11</name>
    <dbReference type="NCBI Taxonomy" id="1817880"/>
    <lineage>
        <taxon>Bacteria</taxon>
        <taxon>Candidatus Schekmaniibacteriota</taxon>
    </lineage>
</organism>
<evidence type="ECO:0000313" key="5">
    <source>
        <dbReference type="EMBL" id="OGL44873.1"/>
    </source>
</evidence>
<dbReference type="PRINTS" id="PR00032">
    <property type="entry name" value="HTHARAC"/>
</dbReference>
<keyword evidence="3" id="KW-0804">Transcription</keyword>
<dbReference type="Proteomes" id="UP000178435">
    <property type="component" value="Unassembled WGS sequence"/>
</dbReference>
<evidence type="ECO:0000256" key="3">
    <source>
        <dbReference type="ARBA" id="ARBA00023163"/>
    </source>
</evidence>